<dbReference type="GO" id="GO:0033588">
    <property type="term" value="C:elongator holoenzyme complex"/>
    <property type="evidence" value="ECO:0000318"/>
    <property type="project" value="GO_Central"/>
</dbReference>
<feature type="region of interest" description="Disordered" evidence="7">
    <location>
        <begin position="1190"/>
        <end position="1224"/>
    </location>
</feature>
<evidence type="ECO:0000256" key="5">
    <source>
        <dbReference type="ARBA" id="ARBA00029535"/>
    </source>
</evidence>
<proteinExistence type="inferred from homology"/>
<dbReference type="InterPro" id="IPR056167">
    <property type="entry name" value="A-sol_ELP1"/>
</dbReference>
<dbReference type="Pfam" id="PF23797">
    <property type="entry name" value="Beta-prop_ELP1_2nd"/>
    <property type="match status" value="1"/>
</dbReference>
<evidence type="ECO:0000313" key="13">
    <source>
        <dbReference type="EMBL" id="EOY18202.1"/>
    </source>
</evidence>
<dbReference type="PANTHER" id="PTHR12747">
    <property type="entry name" value="ELONGATOR COMPLEX PROTEIN 1"/>
    <property type="match status" value="1"/>
</dbReference>
<feature type="domain" description="ELP1 TPR" evidence="10">
    <location>
        <begin position="939"/>
        <end position="1100"/>
    </location>
</feature>
<dbReference type="GO" id="GO:0005829">
    <property type="term" value="C:cytosol"/>
    <property type="evidence" value="ECO:0000318"/>
    <property type="project" value="GO_Central"/>
</dbReference>
<dbReference type="eggNOG" id="KOG1920">
    <property type="taxonomic scope" value="Eukaryota"/>
</dbReference>
<evidence type="ECO:0000256" key="1">
    <source>
        <dbReference type="ARBA" id="ARBA00005043"/>
    </source>
</evidence>
<evidence type="ECO:0000256" key="4">
    <source>
        <dbReference type="ARBA" id="ARBA00022694"/>
    </source>
</evidence>
<comment type="pathway">
    <text evidence="1">tRNA modification; 5-methoxycarbonylmethyl-2-thiouridine-tRNA biosynthesis.</text>
</comment>
<dbReference type="Gene3D" id="2.130.10.10">
    <property type="entry name" value="YVTN repeat-like/Quinoprotein amine dehydrogenase"/>
    <property type="match status" value="1"/>
</dbReference>
<comment type="function">
    <text evidence="6">Component of the elongator complex which is required for multiple tRNA modifications, including mcm5U (5-methoxycarbonylmethyl uridine), mcm5s2U (5-methoxycarbonylmethyl-2-thiouridine), and ncm5U (5-carbamoylmethyl uridine). The elongator complex catalyzes formation of carboxymethyluridine in the wobble base at position 34 in tRNAs.</text>
</comment>
<keyword evidence="6" id="KW-0539">Nucleus</keyword>
<dbReference type="PIRSF" id="PIRSF017233">
    <property type="entry name" value="IKAP"/>
    <property type="match status" value="1"/>
</dbReference>
<feature type="domain" description="ELP1 first N-terminal beta-propeller" evidence="8">
    <location>
        <begin position="1"/>
        <end position="158"/>
    </location>
</feature>
<dbReference type="InterPro" id="IPR056166">
    <property type="entry name" value="TPR_ELP1"/>
</dbReference>
<dbReference type="InterPro" id="IPR056169">
    <property type="entry name" value="HB_ELP1"/>
</dbReference>
<dbReference type="EMBL" id="CM001888">
    <property type="protein sequence ID" value="EOY18202.1"/>
    <property type="molecule type" value="Genomic_DNA"/>
</dbReference>
<evidence type="ECO:0000256" key="3">
    <source>
        <dbReference type="ARBA" id="ARBA00022490"/>
    </source>
</evidence>
<dbReference type="Pfam" id="PF23925">
    <property type="entry name" value="A-sol_ELP1"/>
    <property type="match status" value="1"/>
</dbReference>
<dbReference type="UniPathway" id="UPA00988"/>
<dbReference type="InParanoid" id="A0A061FNI5"/>
<organism evidence="13 14">
    <name type="scientific">Theobroma cacao</name>
    <name type="common">Cacao</name>
    <name type="synonym">Cocoa</name>
    <dbReference type="NCBI Taxonomy" id="3641"/>
    <lineage>
        <taxon>Eukaryota</taxon>
        <taxon>Viridiplantae</taxon>
        <taxon>Streptophyta</taxon>
        <taxon>Embryophyta</taxon>
        <taxon>Tracheophyta</taxon>
        <taxon>Spermatophyta</taxon>
        <taxon>Magnoliopsida</taxon>
        <taxon>eudicotyledons</taxon>
        <taxon>Gunneridae</taxon>
        <taxon>Pentapetalae</taxon>
        <taxon>rosids</taxon>
        <taxon>malvids</taxon>
        <taxon>Malvales</taxon>
        <taxon>Malvaceae</taxon>
        <taxon>Byttnerioideae</taxon>
        <taxon>Theobroma</taxon>
    </lineage>
</organism>
<evidence type="ECO:0000256" key="2">
    <source>
        <dbReference type="ARBA" id="ARBA00006086"/>
    </source>
</evidence>
<feature type="compositionally biased region" description="Low complexity" evidence="7">
    <location>
        <begin position="1190"/>
        <end position="1203"/>
    </location>
</feature>
<evidence type="ECO:0000259" key="8">
    <source>
        <dbReference type="Pfam" id="PF04762"/>
    </source>
</evidence>
<dbReference type="Gene3D" id="1.25.40.470">
    <property type="match status" value="1"/>
</dbReference>
<dbReference type="Pfam" id="PF23878">
    <property type="entry name" value="TPR_ELP1"/>
    <property type="match status" value="1"/>
</dbReference>
<name>A0A061FNI5_THECC</name>
<dbReference type="SUPFAM" id="SSF82171">
    <property type="entry name" value="DPP6 N-terminal domain-like"/>
    <property type="match status" value="1"/>
</dbReference>
<dbReference type="Proteomes" id="UP000026915">
    <property type="component" value="Chromosome 10"/>
</dbReference>
<evidence type="ECO:0000259" key="10">
    <source>
        <dbReference type="Pfam" id="PF23878"/>
    </source>
</evidence>
<sequence length="1339" mass="149681">MKNLKLYSEITSNLELQSEGEVLLFAAYDIESNRFFFASSDNLIYTLHLSSFQNERAWTKGPLQAEIDPLGLEPEDVITSFDYLMEKEALIVGTSSGLLLLHNVDGKETEVVGQVEGGVKCISPSPDGDLLGVTTGLGQLLVMTHDWDLLYETALEDHPEGVDVRELDFLSRDVLGSPISWRGDGKYFATLSEMPNSSLKKRLKVWERDTGALHASSEPKELMGAILEWMPSGAKIAAVCDRKPEAGPSIVFYERNGLERSSFCINEPVDATVELLKWNCSSDLLAAIVRSGNYDSVKIWFFCNNHWYLKQEIKYLRKDGVRFMWDPTKPQQLISWTLGGQVTVYKFIWVAAVIGDSTALVIDDSKILVTPLSLSLLPPPMYLFSLNFPSAVREMAFYSTKGKNCLAALLSNGCLCVAELPAPDTWEELEGKEFSVEPCVSATSLGSFVHLIWLDSHMLLAVSHYGFNHSNCSFQTPSSEDRLCGFYLQEIELACYEDNLPGLLTCSGWHAKVSYQNLLEGLVMGIVPNPAKRCAAFVQFDGGEVFEYTSKLGITRRDLKHDEISFSSSCPWMNVVLVGVSEQSQHLLFGLDDMGRLHVGRRILCSNCSSFSFYSNLADNVITHLILATKQDLLFIVDISDILHGKLELTYENFVHIGSKRKEEDNINYINIWEKGAKVVGVLHGDEAAVILQTNRGNLECIYPRKLVLASIVNALNQKRFKDALLIVRRHRIDFNVIVDYCGLQAFLQSASEFVRQVNNLSYITEFVCAIKTEKMTETLYKKFFSLPYCKEQKDLQANDLKGSDASLDATNKVSSVLLAIRRALGQQVPESPARELCILTTLARSDPPALEEALERVKVIREMELLDSDDPRRMNCPSSEEALKHLLWLSVSDAVFEAALGLYDLNLAAIVALNSQRDPKEFLPFLQELDRLPVLLMRYNIDLRLRRFEKALRHIVSAGDAHFADCMNLVKKNPQLFPLGLQLITDPIKRGQVLEAWGDHLSDEKCFDDAAATYLCCSSLPKALKAYRECGNWSGVLTVAGLIKLEKDEVMQLAHELCEELQALGKPGEAGKIALEYCGDISVGINLLISARDWEEALRVAFLHRREDLVSEVKNASLDCASSLIDDYKEGLEKVGKYLARYLAVRQRRLLLAAKLQAEERSINDIDDDTASEASSTFSGMSVYTTGTRKSSAASTSSTVASKARDARRQRSRGKIRPGSPGEEMALVEHLKGMSLTAGAKSELKSLLVSLVMLGKEETARKLQHVGENFQLSHMAAVRLAEDTMSNDSIDERAHTLERYVQKVKAELQDSDAFSWRCRVFLSPWRRYSIEAAFDLHS</sequence>
<feature type="domain" description="ELP1 first N-terminal beta-propeller" evidence="8">
    <location>
        <begin position="177"/>
        <end position="328"/>
    </location>
</feature>
<evidence type="ECO:0000259" key="12">
    <source>
        <dbReference type="Pfam" id="PF23936"/>
    </source>
</evidence>
<dbReference type="InterPro" id="IPR056165">
    <property type="entry name" value="Beta-prop_ELP1_2nd"/>
</dbReference>
<dbReference type="Pfam" id="PF23936">
    <property type="entry name" value="HB_ELP1"/>
    <property type="match status" value="1"/>
</dbReference>
<gene>
    <name evidence="13" type="ORF">TCM_042814</name>
</gene>
<dbReference type="OMA" id="WRESLYC"/>
<dbReference type="Gramene" id="EOY18202">
    <property type="protein sequence ID" value="EOY18202"/>
    <property type="gene ID" value="TCM_042814"/>
</dbReference>
<feature type="domain" description="ELP1 N-terminal second beta-propeller" evidence="9">
    <location>
        <begin position="361"/>
        <end position="680"/>
    </location>
</feature>
<keyword evidence="3 6" id="KW-0963">Cytoplasm</keyword>
<feature type="domain" description="ELP1 three-helical bundle" evidence="12">
    <location>
        <begin position="1112"/>
        <end position="1268"/>
    </location>
</feature>
<evidence type="ECO:0000256" key="7">
    <source>
        <dbReference type="SAM" id="MobiDB-lite"/>
    </source>
</evidence>
<dbReference type="InterPro" id="IPR056164">
    <property type="entry name" value="Beta-prop_ELP1_1st"/>
</dbReference>
<dbReference type="InterPro" id="IPR015943">
    <property type="entry name" value="WD40/YVTN_repeat-like_dom_sf"/>
</dbReference>
<dbReference type="GO" id="GO:0005634">
    <property type="term" value="C:nucleus"/>
    <property type="evidence" value="ECO:0007669"/>
    <property type="project" value="UniProtKB-SubCell"/>
</dbReference>
<dbReference type="GO" id="GO:0002926">
    <property type="term" value="P:tRNA wobble base 5-methoxycarbonylmethyl-2-thiouridinylation"/>
    <property type="evidence" value="ECO:0000318"/>
    <property type="project" value="GO_Central"/>
</dbReference>
<protein>
    <recommendedName>
        <fullName evidence="5 6">Elongator complex protein 1</fullName>
    </recommendedName>
</protein>
<evidence type="ECO:0000313" key="14">
    <source>
        <dbReference type="Proteomes" id="UP000026915"/>
    </source>
</evidence>
<comment type="subcellular location">
    <subcellularLocation>
        <location evidence="6">Cytoplasm</location>
    </subcellularLocation>
    <subcellularLocation>
        <location evidence="6">Nucleus</location>
    </subcellularLocation>
</comment>
<dbReference type="PANTHER" id="PTHR12747:SF0">
    <property type="entry name" value="ELONGATOR COMPLEX PROTEIN 1"/>
    <property type="match status" value="1"/>
</dbReference>
<evidence type="ECO:0000256" key="6">
    <source>
        <dbReference type="PIRNR" id="PIRNR017233"/>
    </source>
</evidence>
<evidence type="ECO:0000259" key="9">
    <source>
        <dbReference type="Pfam" id="PF23797"/>
    </source>
</evidence>
<dbReference type="STRING" id="3641.A0A061FNI5"/>
<dbReference type="FunCoup" id="A0A061FNI5">
    <property type="interactions" value="3212"/>
</dbReference>
<keyword evidence="4" id="KW-0819">tRNA processing</keyword>
<comment type="similarity">
    <text evidence="2 6">Belongs to the ELP1/IKA1 family.</text>
</comment>
<dbReference type="Pfam" id="PF04762">
    <property type="entry name" value="Beta-prop_ELP1_1st"/>
    <property type="match status" value="2"/>
</dbReference>
<keyword evidence="14" id="KW-1185">Reference proteome</keyword>
<dbReference type="GO" id="GO:0000049">
    <property type="term" value="F:tRNA binding"/>
    <property type="evidence" value="ECO:0000318"/>
    <property type="project" value="GO_Central"/>
</dbReference>
<reference evidence="13 14" key="1">
    <citation type="journal article" date="2013" name="Genome Biol.">
        <title>The genome sequence of the most widely cultivated cacao type and its use to identify candidate genes regulating pod color.</title>
        <authorList>
            <person name="Motamayor J.C."/>
            <person name="Mockaitis K."/>
            <person name="Schmutz J."/>
            <person name="Haiminen N."/>
            <person name="Iii D.L."/>
            <person name="Cornejo O."/>
            <person name="Findley S.D."/>
            <person name="Zheng P."/>
            <person name="Utro F."/>
            <person name="Royaert S."/>
            <person name="Saski C."/>
            <person name="Jenkins J."/>
            <person name="Podicheti R."/>
            <person name="Zhao M."/>
            <person name="Scheffler B.E."/>
            <person name="Stack J.C."/>
            <person name="Feltus F.A."/>
            <person name="Mustiga G.M."/>
            <person name="Amores F."/>
            <person name="Phillips W."/>
            <person name="Marelli J.P."/>
            <person name="May G.D."/>
            <person name="Shapiro H."/>
            <person name="Ma J."/>
            <person name="Bustamante C.D."/>
            <person name="Schnell R.J."/>
            <person name="Main D."/>
            <person name="Gilbert D."/>
            <person name="Parida L."/>
            <person name="Kuhn D.N."/>
        </authorList>
    </citation>
    <scope>NUCLEOTIDE SEQUENCE [LARGE SCALE GENOMIC DNA]</scope>
    <source>
        <strain evidence="14">cv. Matina 1-6</strain>
    </source>
</reference>
<dbReference type="InterPro" id="IPR006849">
    <property type="entry name" value="Elp1"/>
</dbReference>
<evidence type="ECO:0000259" key="11">
    <source>
        <dbReference type="Pfam" id="PF23925"/>
    </source>
</evidence>
<feature type="domain" description="ELP1 alpha-solenoid" evidence="11">
    <location>
        <begin position="705"/>
        <end position="930"/>
    </location>
</feature>
<accession>A0A061FNI5</accession>